<feature type="domain" description="DUF5753" evidence="1">
    <location>
        <begin position="11"/>
        <end position="124"/>
    </location>
</feature>
<evidence type="ECO:0000313" key="2">
    <source>
        <dbReference type="EMBL" id="MBC6468152.1"/>
    </source>
</evidence>
<proteinExistence type="predicted"/>
<organism evidence="2 3">
    <name type="scientific">Actinomadura alba</name>
    <dbReference type="NCBI Taxonomy" id="406431"/>
    <lineage>
        <taxon>Bacteria</taxon>
        <taxon>Bacillati</taxon>
        <taxon>Actinomycetota</taxon>
        <taxon>Actinomycetes</taxon>
        <taxon>Streptosporangiales</taxon>
        <taxon>Thermomonosporaceae</taxon>
        <taxon>Actinomadura</taxon>
    </lineage>
</organism>
<dbReference type="Proteomes" id="UP000805614">
    <property type="component" value="Unassembled WGS sequence"/>
</dbReference>
<evidence type="ECO:0000313" key="3">
    <source>
        <dbReference type="Proteomes" id="UP000805614"/>
    </source>
</evidence>
<comment type="caution">
    <text evidence="2">The sequence shown here is derived from an EMBL/GenBank/DDBJ whole genome shotgun (WGS) entry which is preliminary data.</text>
</comment>
<protein>
    <recommendedName>
        <fullName evidence="1">DUF5753 domain-containing protein</fullName>
    </recommendedName>
</protein>
<gene>
    <name evidence="2" type="ORF">HKK74_22035</name>
</gene>
<keyword evidence="3" id="KW-1185">Reference proteome</keyword>
<evidence type="ECO:0000259" key="1">
    <source>
        <dbReference type="Pfam" id="PF19054"/>
    </source>
</evidence>
<dbReference type="InterPro" id="IPR043917">
    <property type="entry name" value="DUF5753"/>
</dbReference>
<name>A0ABR7LTJ4_9ACTN</name>
<dbReference type="EMBL" id="JABVEC010000017">
    <property type="protein sequence ID" value="MBC6468152.1"/>
    <property type="molecule type" value="Genomic_DNA"/>
</dbReference>
<dbReference type="Pfam" id="PF19054">
    <property type="entry name" value="DUF5753"/>
    <property type="match status" value="1"/>
</dbReference>
<dbReference type="RefSeq" id="WP_187245165.1">
    <property type="nucleotide sequence ID" value="NZ_BAAAOK010000019.1"/>
</dbReference>
<reference evidence="2 3" key="1">
    <citation type="submission" date="2020-06" db="EMBL/GenBank/DDBJ databases">
        <title>Actinomadura xiongansis sp. nov., isolated from soil of Baiyangdian.</title>
        <authorList>
            <person name="Zhang X."/>
        </authorList>
    </citation>
    <scope>NUCLEOTIDE SEQUENCE [LARGE SCALE GENOMIC DNA]</scope>
    <source>
        <strain evidence="2 3">HBUM206468</strain>
    </source>
</reference>
<sequence length="130" mass="13936">MADESGGDADDDPPQLFVLLFEGLLEIPVGGPEVMRAQLKRLLEASESPNIVIRVVPKAAGAHPGLDGAFMVLSVDTGDVGYVEAPGGGRLVPSAPEMRSFLLRYERIGQEALPVNLSRDLIRRAVEAMR</sequence>
<accession>A0ABR7LTJ4</accession>